<feature type="transmembrane region" description="Helical" evidence="7">
    <location>
        <begin position="428"/>
        <end position="445"/>
    </location>
</feature>
<comment type="similarity">
    <text evidence="2">Belongs to the chromate ion transporter (CHR) (TC 2.A.51) family.</text>
</comment>
<keyword evidence="9" id="KW-1185">Reference proteome</keyword>
<feature type="transmembrane region" description="Helical" evidence="7">
    <location>
        <begin position="146"/>
        <end position="177"/>
    </location>
</feature>
<dbReference type="GO" id="GO:0015109">
    <property type="term" value="F:chromate transmembrane transporter activity"/>
    <property type="evidence" value="ECO:0007669"/>
    <property type="project" value="InterPro"/>
</dbReference>
<reference evidence="8 9" key="1">
    <citation type="submission" date="2017-04" db="EMBL/GenBank/DDBJ databases">
        <authorList>
            <person name="Afonso C.L."/>
            <person name="Miller P.J."/>
            <person name="Scott M.A."/>
            <person name="Spackman E."/>
            <person name="Goraichik I."/>
            <person name="Dimitrov K.M."/>
            <person name="Suarez D.L."/>
            <person name="Swayne D.E."/>
        </authorList>
    </citation>
    <scope>NUCLEOTIDE SEQUENCE [LARGE SCALE GENOMIC DNA]</scope>
    <source>
        <strain evidence="8 9">VK13</strain>
    </source>
</reference>
<dbReference type="Pfam" id="PF02417">
    <property type="entry name" value="Chromate_transp"/>
    <property type="match status" value="2"/>
</dbReference>
<evidence type="ECO:0000256" key="7">
    <source>
        <dbReference type="SAM" id="Phobius"/>
    </source>
</evidence>
<dbReference type="Proteomes" id="UP000192708">
    <property type="component" value="Unassembled WGS sequence"/>
</dbReference>
<name>A0A1W1ZI54_9BURK</name>
<dbReference type="NCBIfam" id="TIGR00937">
    <property type="entry name" value="2A51"/>
    <property type="match status" value="1"/>
</dbReference>
<dbReference type="OrthoDB" id="8969999at2"/>
<dbReference type="EMBL" id="FWXJ01000005">
    <property type="protein sequence ID" value="SMC48245.1"/>
    <property type="molecule type" value="Genomic_DNA"/>
</dbReference>
<evidence type="ECO:0000256" key="4">
    <source>
        <dbReference type="ARBA" id="ARBA00022692"/>
    </source>
</evidence>
<protein>
    <submittedName>
        <fullName evidence="8">Chromate transporter</fullName>
    </submittedName>
</protein>
<evidence type="ECO:0000313" key="8">
    <source>
        <dbReference type="EMBL" id="SMC48245.1"/>
    </source>
</evidence>
<evidence type="ECO:0000256" key="2">
    <source>
        <dbReference type="ARBA" id="ARBA00005262"/>
    </source>
</evidence>
<evidence type="ECO:0000256" key="3">
    <source>
        <dbReference type="ARBA" id="ARBA00022475"/>
    </source>
</evidence>
<dbReference type="GO" id="GO:0005886">
    <property type="term" value="C:plasma membrane"/>
    <property type="evidence" value="ECO:0007669"/>
    <property type="project" value="UniProtKB-SubCell"/>
</dbReference>
<proteinExistence type="inferred from homology"/>
<keyword evidence="5 7" id="KW-1133">Transmembrane helix</keyword>
<organism evidence="8 9">
    <name type="scientific">Polynucleobacter kasalickyi</name>
    <dbReference type="NCBI Taxonomy" id="1938817"/>
    <lineage>
        <taxon>Bacteria</taxon>
        <taxon>Pseudomonadati</taxon>
        <taxon>Pseudomonadota</taxon>
        <taxon>Betaproteobacteria</taxon>
        <taxon>Burkholderiales</taxon>
        <taxon>Burkholderiaceae</taxon>
        <taxon>Polynucleobacter</taxon>
    </lineage>
</organism>
<dbReference type="STRING" id="1938817.SAMN06296008_105166"/>
<keyword evidence="3" id="KW-1003">Cell membrane</keyword>
<feature type="transmembrane region" description="Helical" evidence="7">
    <location>
        <begin position="301"/>
        <end position="319"/>
    </location>
</feature>
<dbReference type="PANTHER" id="PTHR33567:SF3">
    <property type="entry name" value="CHROMATE ION TRANSPORTER (EUROFUNG)"/>
    <property type="match status" value="1"/>
</dbReference>
<feature type="transmembrane region" description="Helical" evidence="7">
    <location>
        <begin position="222"/>
        <end position="244"/>
    </location>
</feature>
<dbReference type="InterPro" id="IPR014047">
    <property type="entry name" value="Chr_Tranpt_l_chain"/>
</dbReference>
<dbReference type="InterPro" id="IPR003370">
    <property type="entry name" value="Chromate_transpt"/>
</dbReference>
<evidence type="ECO:0000256" key="5">
    <source>
        <dbReference type="ARBA" id="ARBA00022989"/>
    </source>
</evidence>
<feature type="transmembrane region" description="Helical" evidence="7">
    <location>
        <begin position="331"/>
        <end position="357"/>
    </location>
</feature>
<sequence length="448" mass="48930">MNQNPTSVPFREALKFWFKLGFISFGGPAGQIATVHQELVDKQKWISEKRFLHALNYCMLLPGPEALQLVIYMGWLLHRTIGGVVAGLLFILPALLLLILLSIIYMVFGNTFVMTGIFLGIKPAVTAIVIQAGYKIGKRILKTPLQLGIAIGALIGIFLSIPYPFIIITAGTLGWLVNRYVPKWFVVSSTQHGSKSNQEDLEAVINDHASQLEHTRFQKSQFLKILGVSILLWAVPLGALIAIWGMDSIFPQLAIFFSKAALLTFGGAYAVLPYVLQSAVEQFHWLNTTQMMDGLALGESTPGPLIIVVAFVGYIAAYLNTAFAQAPVLSGVLGACIVSWFIFLPSFCFIFLGGPLIESTRQEFKFAPLMNGISCAVTGVIASLSLFFMYHTIFPNDLGANLSLLQSGFASTLIALSTLALIRYQVSVIQLLIACAGIGLIWHSLNQI</sequence>
<evidence type="ECO:0000256" key="6">
    <source>
        <dbReference type="ARBA" id="ARBA00023136"/>
    </source>
</evidence>
<keyword evidence="6 7" id="KW-0472">Membrane</keyword>
<feature type="transmembrane region" description="Helical" evidence="7">
    <location>
        <begin position="256"/>
        <end position="276"/>
    </location>
</feature>
<keyword evidence="4 7" id="KW-0812">Transmembrane</keyword>
<feature type="transmembrane region" description="Helical" evidence="7">
    <location>
        <begin position="112"/>
        <end position="134"/>
    </location>
</feature>
<comment type="subcellular location">
    <subcellularLocation>
        <location evidence="1">Cell membrane</location>
        <topology evidence="1">Multi-pass membrane protein</topology>
    </subcellularLocation>
</comment>
<dbReference type="RefSeq" id="WP_084283314.1">
    <property type="nucleotide sequence ID" value="NZ_FWXJ01000005.1"/>
</dbReference>
<gene>
    <name evidence="8" type="ORF">SAMN06296008_105166</name>
</gene>
<feature type="transmembrane region" description="Helical" evidence="7">
    <location>
        <begin position="402"/>
        <end position="422"/>
    </location>
</feature>
<accession>A0A1W1ZI54</accession>
<evidence type="ECO:0000256" key="1">
    <source>
        <dbReference type="ARBA" id="ARBA00004651"/>
    </source>
</evidence>
<dbReference type="AlphaFoldDB" id="A0A1W1ZI54"/>
<feature type="transmembrane region" description="Helical" evidence="7">
    <location>
        <begin position="84"/>
        <end position="106"/>
    </location>
</feature>
<dbReference type="PANTHER" id="PTHR33567">
    <property type="entry name" value="CHROMATE ION TRANSPORTER (EUROFUNG)"/>
    <property type="match status" value="1"/>
</dbReference>
<evidence type="ECO:0000313" key="9">
    <source>
        <dbReference type="Proteomes" id="UP000192708"/>
    </source>
</evidence>
<feature type="transmembrane region" description="Helical" evidence="7">
    <location>
        <begin position="369"/>
        <end position="390"/>
    </location>
</feature>
<dbReference type="PIRSF" id="PIRSF004810">
    <property type="entry name" value="ChrA"/>
    <property type="match status" value="1"/>
</dbReference>